<keyword evidence="5" id="KW-1185">Reference proteome</keyword>
<accession>A0A1Q2CRX0</accession>
<evidence type="ECO:0000256" key="1">
    <source>
        <dbReference type="ARBA" id="ARBA00006464"/>
    </source>
</evidence>
<keyword evidence="2" id="KW-1133">Transmembrane helix</keyword>
<feature type="transmembrane region" description="Helical" evidence="2">
    <location>
        <begin position="12"/>
        <end position="38"/>
    </location>
</feature>
<dbReference type="KEGG" id="tes:BW730_16485"/>
<comment type="similarity">
    <text evidence="1">Belongs to the bacterial sugar transferase family.</text>
</comment>
<evidence type="ECO:0000259" key="3">
    <source>
        <dbReference type="Pfam" id="PF02397"/>
    </source>
</evidence>
<dbReference type="PANTHER" id="PTHR30576:SF8">
    <property type="entry name" value="UNDECAPRENYL-PHOSPHATE GALACTOSE PHOSPHOTRANSFERASE"/>
    <property type="match status" value="1"/>
</dbReference>
<dbReference type="OrthoDB" id="9808602at2"/>
<sequence>MTKRRYDMVKRIVDIVTSAVGIVATAPLQALTALVVLMNFGRPVLFRQDRPGKDGRIFRLTKFRTMREPTASLVTDEQRLTRCGRLLRSTSLDELPTLWNVLKGDMSLVGPRPLLEKYLSRYTPEQARRHEVRPGITGLAQTRGRNALPWETKLRLDVEYVERRSMSLDLCILLATVATVTRRQGIGNGPLPTMVEFHGTHPGDPRDA</sequence>
<dbReference type="InterPro" id="IPR003362">
    <property type="entry name" value="Bact_transf"/>
</dbReference>
<dbReference type="AlphaFoldDB" id="A0A1Q2CRX0"/>
<feature type="domain" description="Bacterial sugar transferase" evidence="3">
    <location>
        <begin position="10"/>
        <end position="181"/>
    </location>
</feature>
<dbReference type="Proteomes" id="UP000188145">
    <property type="component" value="Chromosome"/>
</dbReference>
<gene>
    <name evidence="4" type="ORF">BW730_16485</name>
</gene>
<dbReference type="GO" id="GO:0016780">
    <property type="term" value="F:phosphotransferase activity, for other substituted phosphate groups"/>
    <property type="evidence" value="ECO:0007669"/>
    <property type="project" value="TreeGrafter"/>
</dbReference>
<dbReference type="STRING" id="1332264.BW730_16485"/>
<name>A0A1Q2CRX0_9ACTN</name>
<evidence type="ECO:0000313" key="4">
    <source>
        <dbReference type="EMBL" id="AQP48852.1"/>
    </source>
</evidence>
<dbReference type="EMBL" id="CP019606">
    <property type="protein sequence ID" value="AQP48852.1"/>
    <property type="molecule type" value="Genomic_DNA"/>
</dbReference>
<dbReference type="PANTHER" id="PTHR30576">
    <property type="entry name" value="COLANIC BIOSYNTHESIS UDP-GLUCOSE LIPID CARRIER TRANSFERASE"/>
    <property type="match status" value="1"/>
</dbReference>
<keyword evidence="2" id="KW-0472">Membrane</keyword>
<evidence type="ECO:0000313" key="5">
    <source>
        <dbReference type="Proteomes" id="UP000188145"/>
    </source>
</evidence>
<organism evidence="4 5">
    <name type="scientific">Tessaracoccus aquimaris</name>
    <dbReference type="NCBI Taxonomy" id="1332264"/>
    <lineage>
        <taxon>Bacteria</taxon>
        <taxon>Bacillati</taxon>
        <taxon>Actinomycetota</taxon>
        <taxon>Actinomycetes</taxon>
        <taxon>Propionibacteriales</taxon>
        <taxon>Propionibacteriaceae</taxon>
        <taxon>Tessaracoccus</taxon>
    </lineage>
</organism>
<keyword evidence="4" id="KW-0808">Transferase</keyword>
<proteinExistence type="inferred from homology"/>
<keyword evidence="2" id="KW-0812">Transmembrane</keyword>
<dbReference type="Pfam" id="PF02397">
    <property type="entry name" value="Bac_transf"/>
    <property type="match status" value="1"/>
</dbReference>
<evidence type="ECO:0000256" key="2">
    <source>
        <dbReference type="SAM" id="Phobius"/>
    </source>
</evidence>
<protein>
    <submittedName>
        <fullName evidence="4">UDP-galactose phosphate transferase</fullName>
    </submittedName>
</protein>
<reference evidence="5" key="1">
    <citation type="submission" date="2017-02" db="EMBL/GenBank/DDBJ databases">
        <title>Tessaracoccus aquaemaris sp. nov., isolated from the intestine of a Korean rockfish, Sebastes schlegelii, in a marine aquaculture pond.</title>
        <authorList>
            <person name="Tak E.J."/>
            <person name="Bae J.-W."/>
        </authorList>
    </citation>
    <scope>NUCLEOTIDE SEQUENCE [LARGE SCALE GENOMIC DNA]</scope>
    <source>
        <strain evidence="5">NSG39</strain>
    </source>
</reference>